<gene>
    <name evidence="1" type="ORF">TCDM_02822</name>
</gene>
<name>V5BKW6_TRYCR</name>
<proteinExistence type="predicted"/>
<protein>
    <submittedName>
        <fullName evidence="1">Uncharacterized protein</fullName>
    </submittedName>
</protein>
<dbReference type="VEuPathDB" id="TriTrypDB:TCDM_02822"/>
<evidence type="ECO:0000313" key="2">
    <source>
        <dbReference type="Proteomes" id="UP000017861"/>
    </source>
</evidence>
<organism evidence="1 2">
    <name type="scientific">Trypanosoma cruzi Dm28c</name>
    <dbReference type="NCBI Taxonomy" id="1416333"/>
    <lineage>
        <taxon>Eukaryota</taxon>
        <taxon>Discoba</taxon>
        <taxon>Euglenozoa</taxon>
        <taxon>Kinetoplastea</taxon>
        <taxon>Metakinetoplastina</taxon>
        <taxon>Trypanosomatida</taxon>
        <taxon>Trypanosomatidae</taxon>
        <taxon>Trypanosoma</taxon>
        <taxon>Schizotrypanum</taxon>
    </lineage>
</organism>
<evidence type="ECO:0000313" key="1">
    <source>
        <dbReference type="EMBL" id="ESS68429.1"/>
    </source>
</evidence>
<comment type="caution">
    <text evidence="1">The sequence shown here is derived from an EMBL/GenBank/DDBJ whole genome shotgun (WGS) entry which is preliminary data.</text>
</comment>
<sequence>MYFQCEKNQKKKKTAVLACKNRGKSDKKYCHHWRIDEPIRGRGPTIACATRIKKSPLQSLFSAISNNIGHAPPKNPSNKKYAMPPLSHVRLIIATSKCDGNTLSTGVMLGRTCLHPSFLVGLGVNRLFCESRKNFLKSLKQNKTQ</sequence>
<dbReference type="EMBL" id="AYLP01000020">
    <property type="protein sequence ID" value="ESS68429.1"/>
    <property type="molecule type" value="Genomic_DNA"/>
</dbReference>
<dbReference type="AlphaFoldDB" id="V5BKW6"/>
<accession>V5BKW6</accession>
<dbReference type="Proteomes" id="UP000017861">
    <property type="component" value="Unassembled WGS sequence"/>
</dbReference>
<reference evidence="1 2" key="1">
    <citation type="journal article" date="2014" name="Genome Announc.">
        <title>Trypanosoma cruzi Clone Dm28c Draft Genome Sequence.</title>
        <authorList>
            <person name="Grisard E.C."/>
            <person name="Teixeira S.M."/>
            <person name="de Almeida L.G."/>
            <person name="Stoco P.H."/>
            <person name="Gerber A.L."/>
            <person name="Talavera-Lopez C."/>
            <person name="Lima O.C."/>
            <person name="Andersson B."/>
            <person name="de Vasconcelos A.T."/>
        </authorList>
    </citation>
    <scope>NUCLEOTIDE SEQUENCE [LARGE SCALE GENOMIC DNA]</scope>
    <source>
        <strain evidence="1 2">Dm28c</strain>
    </source>
</reference>